<dbReference type="Proteomes" id="UP000009223">
    <property type="component" value="Chromosome"/>
</dbReference>
<reference evidence="2" key="1">
    <citation type="submission" date="2009-12" db="EMBL/GenBank/DDBJ databases">
        <title>Complete sequence of Treponema primitia strain ZAS-2.</title>
        <authorList>
            <person name="Tetu S.G."/>
            <person name="Matson E."/>
            <person name="Ren Q."/>
            <person name="Seshadri R."/>
            <person name="Elbourne L."/>
            <person name="Hassan K.A."/>
            <person name="Durkin A."/>
            <person name="Radune D."/>
            <person name="Mohamoud Y."/>
            <person name="Shay R."/>
            <person name="Jin S."/>
            <person name="Zhang X."/>
            <person name="Lucey K."/>
            <person name="Ballor N.R."/>
            <person name="Ottesen E."/>
            <person name="Rosenthal R."/>
            <person name="Allen A."/>
            <person name="Leadbetter J.R."/>
            <person name="Paulsen I.T."/>
        </authorList>
    </citation>
    <scope>NUCLEOTIDE SEQUENCE [LARGE SCALE GENOMIC DNA]</scope>
    <source>
        <strain evidence="2">ATCC BAA-887 / DSM 12427 / ZAS-2</strain>
    </source>
</reference>
<gene>
    <name evidence="1" type="ordered locus">TREPR_3291</name>
</gene>
<proteinExistence type="predicted"/>
<evidence type="ECO:0000313" key="1">
    <source>
        <dbReference type="EMBL" id="AEF84038.1"/>
    </source>
</evidence>
<sequence length="67" mass="8458">MFRCIRYFFIYIIAKGFPSREILNYFLFYPRQPGKPVFLQGNWVYRYFMQGNLLQRHYTFQMKRPPY</sequence>
<accession>F5YKC4</accession>
<evidence type="ECO:0000313" key="2">
    <source>
        <dbReference type="Proteomes" id="UP000009223"/>
    </source>
</evidence>
<organism evidence="1 2">
    <name type="scientific">Treponema primitia (strain ATCC BAA-887 / DSM 12427 / ZAS-2)</name>
    <dbReference type="NCBI Taxonomy" id="545694"/>
    <lineage>
        <taxon>Bacteria</taxon>
        <taxon>Pseudomonadati</taxon>
        <taxon>Spirochaetota</taxon>
        <taxon>Spirochaetia</taxon>
        <taxon>Spirochaetales</taxon>
        <taxon>Treponemataceae</taxon>
        <taxon>Treponema</taxon>
    </lineage>
</organism>
<dbReference type="AlphaFoldDB" id="F5YKC4"/>
<protein>
    <submittedName>
        <fullName evidence="1">Uncharacterized protein</fullName>
    </submittedName>
</protein>
<dbReference type="KEGG" id="tpi:TREPR_3291"/>
<dbReference type="HOGENOM" id="CLU_2811204_0_0_12"/>
<name>F5YKC4_TREPZ</name>
<dbReference type="STRING" id="545694.TREPR_3291"/>
<keyword evidence="2" id="KW-1185">Reference proteome</keyword>
<reference evidence="1 2" key="2">
    <citation type="journal article" date="2011" name="ISME J.">
        <title>RNA-seq reveals cooperative metabolic interactions between two termite-gut spirochete species in co-culture.</title>
        <authorList>
            <person name="Rosenthal A.Z."/>
            <person name="Matson E.G."/>
            <person name="Eldar A."/>
            <person name="Leadbetter J.R."/>
        </authorList>
    </citation>
    <scope>NUCLEOTIDE SEQUENCE [LARGE SCALE GENOMIC DNA]</scope>
    <source>
        <strain evidence="2">ATCC BAA-887 / DSM 12427 / ZAS-2</strain>
    </source>
</reference>
<dbReference type="EMBL" id="CP001843">
    <property type="protein sequence ID" value="AEF84038.1"/>
    <property type="molecule type" value="Genomic_DNA"/>
</dbReference>